<evidence type="ECO:0000313" key="2">
    <source>
        <dbReference type="EMBL" id="KAG6483525.1"/>
    </source>
</evidence>
<dbReference type="SUPFAM" id="SSF50370">
    <property type="entry name" value="Ricin B-like lectins"/>
    <property type="match status" value="1"/>
</dbReference>
<gene>
    <name evidence="2" type="ORF">ZIOFF_060173</name>
</gene>
<dbReference type="Gene3D" id="2.80.10.50">
    <property type="match status" value="1"/>
</dbReference>
<accession>A0A8J5KBY4</accession>
<sequence>MVNHFFSRHRQRNPPPPSCDFGPPPASYDYGRPQPPPRTVKIYTKAEPSFSLSIRNGDVILAPDDPLDDYQHWYKDTRFSNEVTDDEGFPSFALVNKVTGQAIKHSIGAKYPVRLIEYNPDYLDESVLWSESNDTGSGFRCIRMVNNSRLNFDAFHGDKDHGGVRDGTTVVLWEWLKGDNQRWKIVQAKVIRAIRDLASIYVKINK</sequence>
<dbReference type="AlphaFoldDB" id="A0A8J5KBY4"/>
<evidence type="ECO:0000256" key="1">
    <source>
        <dbReference type="SAM" id="MobiDB-lite"/>
    </source>
</evidence>
<dbReference type="PANTHER" id="PTHR31257">
    <property type="entry name" value="RICIN B-LIKE LECTIN EULS3"/>
    <property type="match status" value="1"/>
</dbReference>
<dbReference type="InterPro" id="IPR035992">
    <property type="entry name" value="Ricin_B-like_lectins"/>
</dbReference>
<proteinExistence type="predicted"/>
<keyword evidence="3" id="KW-1185">Reference proteome</keyword>
<dbReference type="InterPro" id="IPR040249">
    <property type="entry name" value="Ricin_B-like_lectin_EULS3-like"/>
</dbReference>
<evidence type="ECO:0000313" key="3">
    <source>
        <dbReference type="Proteomes" id="UP000734854"/>
    </source>
</evidence>
<comment type="caution">
    <text evidence="2">The sequence shown here is derived from an EMBL/GenBank/DDBJ whole genome shotgun (WGS) entry which is preliminary data.</text>
</comment>
<feature type="compositionally biased region" description="Basic residues" evidence="1">
    <location>
        <begin position="1"/>
        <end position="12"/>
    </location>
</feature>
<feature type="compositionally biased region" description="Pro residues" evidence="1">
    <location>
        <begin position="13"/>
        <end position="26"/>
    </location>
</feature>
<dbReference type="Proteomes" id="UP000734854">
    <property type="component" value="Unassembled WGS sequence"/>
</dbReference>
<feature type="region of interest" description="Disordered" evidence="1">
    <location>
        <begin position="1"/>
        <end position="36"/>
    </location>
</feature>
<name>A0A8J5KBY4_ZINOF</name>
<dbReference type="CDD" id="cd23431">
    <property type="entry name" value="beta-trefoil_Ricin_AtEULS3-like"/>
    <property type="match status" value="1"/>
</dbReference>
<dbReference type="PANTHER" id="PTHR31257:SF2">
    <property type="entry name" value="RICIN B-LIKE LECTIN EULS3"/>
    <property type="match status" value="1"/>
</dbReference>
<protein>
    <submittedName>
        <fullName evidence="2">Uncharacterized protein</fullName>
    </submittedName>
</protein>
<dbReference type="EMBL" id="JACMSC010000016">
    <property type="protein sequence ID" value="KAG6483525.1"/>
    <property type="molecule type" value="Genomic_DNA"/>
</dbReference>
<reference evidence="2 3" key="1">
    <citation type="submission" date="2020-08" db="EMBL/GenBank/DDBJ databases">
        <title>Plant Genome Project.</title>
        <authorList>
            <person name="Zhang R.-G."/>
        </authorList>
    </citation>
    <scope>NUCLEOTIDE SEQUENCE [LARGE SCALE GENOMIC DNA]</scope>
    <source>
        <tissue evidence="2">Rhizome</tissue>
    </source>
</reference>
<organism evidence="2 3">
    <name type="scientific">Zingiber officinale</name>
    <name type="common">Ginger</name>
    <name type="synonym">Amomum zingiber</name>
    <dbReference type="NCBI Taxonomy" id="94328"/>
    <lineage>
        <taxon>Eukaryota</taxon>
        <taxon>Viridiplantae</taxon>
        <taxon>Streptophyta</taxon>
        <taxon>Embryophyta</taxon>
        <taxon>Tracheophyta</taxon>
        <taxon>Spermatophyta</taxon>
        <taxon>Magnoliopsida</taxon>
        <taxon>Liliopsida</taxon>
        <taxon>Zingiberales</taxon>
        <taxon>Zingiberaceae</taxon>
        <taxon>Zingiber</taxon>
    </lineage>
</organism>